<evidence type="ECO:0000256" key="5">
    <source>
        <dbReference type="ARBA" id="ARBA00022777"/>
    </source>
</evidence>
<keyword evidence="2" id="KW-0723">Serine/threonine-protein kinase</keyword>
<dbReference type="Pfam" id="PF00069">
    <property type="entry name" value="Pkinase"/>
    <property type="match status" value="1"/>
</dbReference>
<organism evidence="11 12">
    <name type="scientific">Hibiscus sabdariffa</name>
    <name type="common">roselle</name>
    <dbReference type="NCBI Taxonomy" id="183260"/>
    <lineage>
        <taxon>Eukaryota</taxon>
        <taxon>Viridiplantae</taxon>
        <taxon>Streptophyta</taxon>
        <taxon>Embryophyta</taxon>
        <taxon>Tracheophyta</taxon>
        <taxon>Spermatophyta</taxon>
        <taxon>Magnoliopsida</taxon>
        <taxon>eudicotyledons</taxon>
        <taxon>Gunneridae</taxon>
        <taxon>Pentapetalae</taxon>
        <taxon>rosids</taxon>
        <taxon>malvids</taxon>
        <taxon>Malvales</taxon>
        <taxon>Malvaceae</taxon>
        <taxon>Malvoideae</taxon>
        <taxon>Hibiscus</taxon>
    </lineage>
</organism>
<gene>
    <name evidence="11" type="ORF">V6N11_052408</name>
</gene>
<dbReference type="EC" id="2.7.11.1" evidence="1"/>
<dbReference type="InterPro" id="IPR050236">
    <property type="entry name" value="Ser_Thr_kinase_AGC"/>
</dbReference>
<keyword evidence="12" id="KW-1185">Reference proteome</keyword>
<dbReference type="InterPro" id="IPR000719">
    <property type="entry name" value="Prot_kinase_dom"/>
</dbReference>
<keyword evidence="6" id="KW-0067">ATP-binding</keyword>
<evidence type="ECO:0000256" key="2">
    <source>
        <dbReference type="ARBA" id="ARBA00022527"/>
    </source>
</evidence>
<keyword evidence="4" id="KW-0547">Nucleotide-binding</keyword>
<dbReference type="EMBL" id="JBBPBN010000001">
    <property type="protein sequence ID" value="KAK9046521.1"/>
    <property type="molecule type" value="Genomic_DNA"/>
</dbReference>
<sequence length="111" mass="12936">MEHLPGRDVMTLLMRKDILTSKEARFYVAETYLAFPSIYKHNYIHRDIKPDNLLLDRYRQLRLSDFALCKSLDCGTLQEQDSSVRGSGNEISESKERSDASNQTQQEQLEH</sequence>
<dbReference type="InterPro" id="IPR008271">
    <property type="entry name" value="Ser/Thr_kinase_AS"/>
</dbReference>
<accession>A0ABR2UAC6</accession>
<dbReference type="Gene3D" id="1.10.510.10">
    <property type="entry name" value="Transferase(Phosphotransferase) domain 1"/>
    <property type="match status" value="1"/>
</dbReference>
<evidence type="ECO:0000256" key="9">
    <source>
        <dbReference type="SAM" id="MobiDB-lite"/>
    </source>
</evidence>
<comment type="catalytic activity">
    <reaction evidence="7">
        <text>L-threonyl-[protein] + ATP = O-phospho-L-threonyl-[protein] + ADP + H(+)</text>
        <dbReference type="Rhea" id="RHEA:46608"/>
        <dbReference type="Rhea" id="RHEA-COMP:11060"/>
        <dbReference type="Rhea" id="RHEA-COMP:11605"/>
        <dbReference type="ChEBI" id="CHEBI:15378"/>
        <dbReference type="ChEBI" id="CHEBI:30013"/>
        <dbReference type="ChEBI" id="CHEBI:30616"/>
        <dbReference type="ChEBI" id="CHEBI:61977"/>
        <dbReference type="ChEBI" id="CHEBI:456216"/>
        <dbReference type="EC" id="2.7.11.1"/>
    </reaction>
</comment>
<dbReference type="Proteomes" id="UP001396334">
    <property type="component" value="Unassembled WGS sequence"/>
</dbReference>
<feature type="domain" description="Protein kinase" evidence="10">
    <location>
        <begin position="1"/>
        <end position="111"/>
    </location>
</feature>
<feature type="compositionally biased region" description="Polar residues" evidence="9">
    <location>
        <begin position="100"/>
        <end position="111"/>
    </location>
</feature>
<proteinExistence type="predicted"/>
<dbReference type="PROSITE" id="PS50011">
    <property type="entry name" value="PROTEIN_KINASE_DOM"/>
    <property type="match status" value="1"/>
</dbReference>
<dbReference type="SUPFAM" id="SSF56112">
    <property type="entry name" value="Protein kinase-like (PK-like)"/>
    <property type="match status" value="1"/>
</dbReference>
<comment type="caution">
    <text evidence="11">The sequence shown here is derived from an EMBL/GenBank/DDBJ whole genome shotgun (WGS) entry which is preliminary data.</text>
</comment>
<reference evidence="11 12" key="1">
    <citation type="journal article" date="2024" name="G3 (Bethesda)">
        <title>Genome assembly of Hibiscus sabdariffa L. provides insights into metabolisms of medicinal natural products.</title>
        <authorList>
            <person name="Kim T."/>
        </authorList>
    </citation>
    <scope>NUCLEOTIDE SEQUENCE [LARGE SCALE GENOMIC DNA]</scope>
    <source>
        <strain evidence="11">TK-2024</strain>
        <tissue evidence="11">Old leaves</tissue>
    </source>
</reference>
<feature type="region of interest" description="Disordered" evidence="9">
    <location>
        <begin position="78"/>
        <end position="111"/>
    </location>
</feature>
<dbReference type="InterPro" id="IPR011009">
    <property type="entry name" value="Kinase-like_dom_sf"/>
</dbReference>
<protein>
    <recommendedName>
        <fullName evidence="1">non-specific serine/threonine protein kinase</fullName>
        <ecNumber evidence="1">2.7.11.1</ecNumber>
    </recommendedName>
</protein>
<evidence type="ECO:0000256" key="8">
    <source>
        <dbReference type="ARBA" id="ARBA00048679"/>
    </source>
</evidence>
<evidence type="ECO:0000256" key="6">
    <source>
        <dbReference type="ARBA" id="ARBA00022840"/>
    </source>
</evidence>
<evidence type="ECO:0000313" key="12">
    <source>
        <dbReference type="Proteomes" id="UP001396334"/>
    </source>
</evidence>
<evidence type="ECO:0000259" key="10">
    <source>
        <dbReference type="PROSITE" id="PS50011"/>
    </source>
</evidence>
<comment type="catalytic activity">
    <reaction evidence="8">
        <text>L-seryl-[protein] + ATP = O-phospho-L-seryl-[protein] + ADP + H(+)</text>
        <dbReference type="Rhea" id="RHEA:17989"/>
        <dbReference type="Rhea" id="RHEA-COMP:9863"/>
        <dbReference type="Rhea" id="RHEA-COMP:11604"/>
        <dbReference type="ChEBI" id="CHEBI:15378"/>
        <dbReference type="ChEBI" id="CHEBI:29999"/>
        <dbReference type="ChEBI" id="CHEBI:30616"/>
        <dbReference type="ChEBI" id="CHEBI:83421"/>
        <dbReference type="ChEBI" id="CHEBI:456216"/>
        <dbReference type="EC" id="2.7.11.1"/>
    </reaction>
</comment>
<keyword evidence="3" id="KW-0808">Transferase</keyword>
<dbReference type="PANTHER" id="PTHR24356">
    <property type="entry name" value="SERINE/THREONINE-PROTEIN KINASE"/>
    <property type="match status" value="1"/>
</dbReference>
<dbReference type="PROSITE" id="PS00108">
    <property type="entry name" value="PROTEIN_KINASE_ST"/>
    <property type="match status" value="1"/>
</dbReference>
<evidence type="ECO:0000256" key="4">
    <source>
        <dbReference type="ARBA" id="ARBA00022741"/>
    </source>
</evidence>
<keyword evidence="5" id="KW-0418">Kinase</keyword>
<name>A0ABR2UAC6_9ROSI</name>
<evidence type="ECO:0000256" key="7">
    <source>
        <dbReference type="ARBA" id="ARBA00047899"/>
    </source>
</evidence>
<dbReference type="PANTHER" id="PTHR24356:SF346">
    <property type="entry name" value="PROTEIN KINASE FAMILY PROTEIN"/>
    <property type="match status" value="1"/>
</dbReference>
<evidence type="ECO:0000313" key="11">
    <source>
        <dbReference type="EMBL" id="KAK9046521.1"/>
    </source>
</evidence>
<evidence type="ECO:0000256" key="3">
    <source>
        <dbReference type="ARBA" id="ARBA00022679"/>
    </source>
</evidence>
<feature type="compositionally biased region" description="Polar residues" evidence="9">
    <location>
        <begin position="78"/>
        <end position="91"/>
    </location>
</feature>
<evidence type="ECO:0000256" key="1">
    <source>
        <dbReference type="ARBA" id="ARBA00012513"/>
    </source>
</evidence>